<accession>A0A0D7AJK3</accession>
<sequence length="178" mass="19807">IIIATDFFGWKFKNSRLLADKYASHGYRVYVPDIFNGSLFCLASFKVNSDSYFVKALKCLSGLYSLKRSALRFDRSRKQKPGATIGLTGCYGGKLFSIEENSKFDATFAAHPSFLSYSELKTGGANCITKPVSFAVTGSDIYYNNDCARDTGAHLRQKGLTDVEVSIYKNVHDGWTTR</sequence>
<evidence type="ECO:0000313" key="2">
    <source>
        <dbReference type="EMBL" id="KIY51747.1"/>
    </source>
</evidence>
<dbReference type="Pfam" id="PF01738">
    <property type="entry name" value="DLH"/>
    <property type="match status" value="1"/>
</dbReference>
<gene>
    <name evidence="2" type="ORF">FISHEDRAFT_36517</name>
</gene>
<dbReference type="Gene3D" id="3.40.50.1820">
    <property type="entry name" value="alpha/beta hydrolase"/>
    <property type="match status" value="1"/>
</dbReference>
<reference evidence="2 3" key="1">
    <citation type="journal article" date="2015" name="Fungal Genet. Biol.">
        <title>Evolution of novel wood decay mechanisms in Agaricales revealed by the genome sequences of Fistulina hepatica and Cylindrobasidium torrendii.</title>
        <authorList>
            <person name="Floudas D."/>
            <person name="Held B.W."/>
            <person name="Riley R."/>
            <person name="Nagy L.G."/>
            <person name="Koehler G."/>
            <person name="Ransdell A.S."/>
            <person name="Younus H."/>
            <person name="Chow J."/>
            <person name="Chiniquy J."/>
            <person name="Lipzen A."/>
            <person name="Tritt A."/>
            <person name="Sun H."/>
            <person name="Haridas S."/>
            <person name="LaButti K."/>
            <person name="Ohm R.A."/>
            <person name="Kues U."/>
            <person name="Blanchette R.A."/>
            <person name="Grigoriev I.V."/>
            <person name="Minto R.E."/>
            <person name="Hibbett D.S."/>
        </authorList>
    </citation>
    <scope>NUCLEOTIDE SEQUENCE [LARGE SCALE GENOMIC DNA]</scope>
    <source>
        <strain evidence="2 3">ATCC 64428</strain>
    </source>
</reference>
<organism evidence="2 3">
    <name type="scientific">Fistulina hepatica ATCC 64428</name>
    <dbReference type="NCBI Taxonomy" id="1128425"/>
    <lineage>
        <taxon>Eukaryota</taxon>
        <taxon>Fungi</taxon>
        <taxon>Dikarya</taxon>
        <taxon>Basidiomycota</taxon>
        <taxon>Agaricomycotina</taxon>
        <taxon>Agaricomycetes</taxon>
        <taxon>Agaricomycetidae</taxon>
        <taxon>Agaricales</taxon>
        <taxon>Fistulinaceae</taxon>
        <taxon>Fistulina</taxon>
    </lineage>
</organism>
<name>A0A0D7AJK3_9AGAR</name>
<feature type="non-terminal residue" evidence="2">
    <location>
        <position position="1"/>
    </location>
</feature>
<dbReference type="PANTHER" id="PTHR17630:SF44">
    <property type="entry name" value="PROTEIN AIM2"/>
    <property type="match status" value="1"/>
</dbReference>
<feature type="domain" description="Dienelactone hydrolase" evidence="1">
    <location>
        <begin position="1"/>
        <end position="174"/>
    </location>
</feature>
<protein>
    <recommendedName>
        <fullName evidence="1">Dienelactone hydrolase domain-containing protein</fullName>
    </recommendedName>
</protein>
<dbReference type="EMBL" id="KN881648">
    <property type="protein sequence ID" value="KIY51747.1"/>
    <property type="molecule type" value="Genomic_DNA"/>
</dbReference>
<dbReference type="OrthoDB" id="2888857at2759"/>
<keyword evidence="3" id="KW-1185">Reference proteome</keyword>
<evidence type="ECO:0000259" key="1">
    <source>
        <dbReference type="Pfam" id="PF01738"/>
    </source>
</evidence>
<dbReference type="InterPro" id="IPR002925">
    <property type="entry name" value="Dienelactn_hydro"/>
</dbReference>
<dbReference type="PANTHER" id="PTHR17630">
    <property type="entry name" value="DIENELACTONE HYDROLASE"/>
    <property type="match status" value="1"/>
</dbReference>
<dbReference type="GO" id="GO:0016787">
    <property type="term" value="F:hydrolase activity"/>
    <property type="evidence" value="ECO:0007669"/>
    <property type="project" value="InterPro"/>
</dbReference>
<evidence type="ECO:0000313" key="3">
    <source>
        <dbReference type="Proteomes" id="UP000054144"/>
    </source>
</evidence>
<dbReference type="AlphaFoldDB" id="A0A0D7AJK3"/>
<dbReference type="InterPro" id="IPR029058">
    <property type="entry name" value="AB_hydrolase_fold"/>
</dbReference>
<proteinExistence type="predicted"/>
<dbReference type="Proteomes" id="UP000054144">
    <property type="component" value="Unassembled WGS sequence"/>
</dbReference>